<name>A0AAN9R6X6_CANGL</name>
<keyword evidence="3" id="KW-1185">Reference proteome</keyword>
<reference evidence="2 3" key="1">
    <citation type="submission" date="2024-01" db="EMBL/GenBank/DDBJ databases">
        <title>The genomes of 5 underutilized Papilionoideae crops provide insights into root nodulation and disease resistanc.</title>
        <authorList>
            <person name="Jiang F."/>
        </authorList>
    </citation>
    <scope>NUCLEOTIDE SEQUENCE [LARGE SCALE GENOMIC DNA]</scope>
    <source>
        <strain evidence="2">LVBAO_FW01</strain>
        <tissue evidence="2">Leaves</tissue>
    </source>
</reference>
<feature type="signal peptide" evidence="1">
    <location>
        <begin position="1"/>
        <end position="22"/>
    </location>
</feature>
<evidence type="ECO:0000313" key="2">
    <source>
        <dbReference type="EMBL" id="KAK7361472.1"/>
    </source>
</evidence>
<protein>
    <submittedName>
        <fullName evidence="2">Uncharacterized protein</fullName>
    </submittedName>
</protein>
<dbReference type="Proteomes" id="UP001367508">
    <property type="component" value="Unassembled WGS sequence"/>
</dbReference>
<evidence type="ECO:0000313" key="3">
    <source>
        <dbReference type="Proteomes" id="UP001367508"/>
    </source>
</evidence>
<accession>A0AAN9R6X6</accession>
<gene>
    <name evidence="2" type="ORF">VNO77_03539</name>
</gene>
<sequence length="114" mass="12917">MGILRALWAMLGILWILRGHRGNLASAWLAVFKLNQQKLGVGVRTRGLEDRGRYAQPYGLSSFAEWVSNELSPDPFRMPQDLMEHMIFEKLSGSGTQVFGSCLFYMYVIAWGTC</sequence>
<dbReference type="AlphaFoldDB" id="A0AAN9R6X6"/>
<proteinExistence type="predicted"/>
<dbReference type="EMBL" id="JAYMYQ010000001">
    <property type="protein sequence ID" value="KAK7361472.1"/>
    <property type="molecule type" value="Genomic_DNA"/>
</dbReference>
<organism evidence="2 3">
    <name type="scientific">Canavalia gladiata</name>
    <name type="common">Sword bean</name>
    <name type="synonym">Dolichos gladiatus</name>
    <dbReference type="NCBI Taxonomy" id="3824"/>
    <lineage>
        <taxon>Eukaryota</taxon>
        <taxon>Viridiplantae</taxon>
        <taxon>Streptophyta</taxon>
        <taxon>Embryophyta</taxon>
        <taxon>Tracheophyta</taxon>
        <taxon>Spermatophyta</taxon>
        <taxon>Magnoliopsida</taxon>
        <taxon>eudicotyledons</taxon>
        <taxon>Gunneridae</taxon>
        <taxon>Pentapetalae</taxon>
        <taxon>rosids</taxon>
        <taxon>fabids</taxon>
        <taxon>Fabales</taxon>
        <taxon>Fabaceae</taxon>
        <taxon>Papilionoideae</taxon>
        <taxon>50 kb inversion clade</taxon>
        <taxon>NPAAA clade</taxon>
        <taxon>indigoferoid/millettioid clade</taxon>
        <taxon>Phaseoleae</taxon>
        <taxon>Canavalia</taxon>
    </lineage>
</organism>
<evidence type="ECO:0000256" key="1">
    <source>
        <dbReference type="SAM" id="SignalP"/>
    </source>
</evidence>
<keyword evidence="1" id="KW-0732">Signal</keyword>
<comment type="caution">
    <text evidence="2">The sequence shown here is derived from an EMBL/GenBank/DDBJ whole genome shotgun (WGS) entry which is preliminary data.</text>
</comment>
<feature type="chain" id="PRO_5042898717" evidence="1">
    <location>
        <begin position="23"/>
        <end position="114"/>
    </location>
</feature>